<comment type="caution">
    <text evidence="2">The sequence shown here is derived from an EMBL/GenBank/DDBJ whole genome shotgun (WGS) entry which is preliminary data.</text>
</comment>
<reference evidence="3 4" key="1">
    <citation type="journal article" date="2019" name="Syst. Appl. Microbiol.">
        <title>Characterization of Bifidobacterium species in feaces of the Egyptian fruit bat: Description of B. vespertilionis sp. nov. and B. rousetti sp. nov.</title>
        <authorList>
            <person name="Modesto M."/>
            <person name="Satti M."/>
            <person name="Watanabe K."/>
            <person name="Puglisi E."/>
            <person name="Morelli L."/>
            <person name="Huang C.-H."/>
            <person name="Liou J.-S."/>
            <person name="Miyashita M."/>
            <person name="Tamura T."/>
            <person name="Saito S."/>
            <person name="Mori K."/>
            <person name="Huang L."/>
            <person name="Sciavilla P."/>
            <person name="Sandri C."/>
            <person name="Spiezio C."/>
            <person name="Vitali F."/>
            <person name="Cavalieri D."/>
            <person name="Perpetuini G."/>
            <person name="Tofalo R."/>
            <person name="Bonetti A."/>
            <person name="Arita M."/>
            <person name="Mattarelli P."/>
        </authorList>
    </citation>
    <scope>NUCLEOTIDE SEQUENCE [LARGE SCALE GENOMIC DNA]</scope>
    <source>
        <strain evidence="1 4">RST16</strain>
        <strain evidence="2 3">RST8</strain>
    </source>
</reference>
<evidence type="ECO:0000313" key="2">
    <source>
        <dbReference type="EMBL" id="KAA8823275.1"/>
    </source>
</evidence>
<dbReference type="Proteomes" id="UP000374630">
    <property type="component" value="Unassembled WGS sequence"/>
</dbReference>
<keyword evidence="4" id="KW-1185">Reference proteome</keyword>
<dbReference type="AlphaFoldDB" id="A0A5J5E2J0"/>
<protein>
    <recommendedName>
        <fullName evidence="5">DUF559 domain-containing protein</fullName>
    </recommendedName>
</protein>
<dbReference type="RefSeq" id="WP_150354063.1">
    <property type="nucleotide sequence ID" value="NZ_RZNZ01000002.1"/>
</dbReference>
<dbReference type="SUPFAM" id="SSF52980">
    <property type="entry name" value="Restriction endonuclease-like"/>
    <property type="match status" value="1"/>
</dbReference>
<dbReference type="Proteomes" id="UP000345527">
    <property type="component" value="Unassembled WGS sequence"/>
</dbReference>
<dbReference type="InterPro" id="IPR011335">
    <property type="entry name" value="Restrct_endonuc-II-like"/>
</dbReference>
<evidence type="ECO:0000313" key="4">
    <source>
        <dbReference type="Proteomes" id="UP000374630"/>
    </source>
</evidence>
<dbReference type="EMBL" id="RZNZ01000002">
    <property type="protein sequence ID" value="KAA8821934.1"/>
    <property type="molecule type" value="Genomic_DNA"/>
</dbReference>
<proteinExistence type="predicted"/>
<dbReference type="Gene3D" id="3.40.960.10">
    <property type="entry name" value="VSR Endonuclease"/>
    <property type="match status" value="1"/>
</dbReference>
<dbReference type="EMBL" id="RZOA01000010">
    <property type="protein sequence ID" value="KAA8823275.1"/>
    <property type="molecule type" value="Genomic_DNA"/>
</dbReference>
<name>A0A5J5E2J0_9BIFI</name>
<evidence type="ECO:0000313" key="3">
    <source>
        <dbReference type="Proteomes" id="UP000345527"/>
    </source>
</evidence>
<evidence type="ECO:0000313" key="1">
    <source>
        <dbReference type="EMBL" id="KAA8821934.1"/>
    </source>
</evidence>
<dbReference type="OrthoDB" id="3173471at2"/>
<sequence>MSTESYSLEALTDLKRRRFEACDALQRRTKHPLVFARSDALELLAVEKPIEPEAERRRTDMDVVVADQNGKGRIKGVRFLSWTGPIEAAPIGRTVLCTTPVCTWAHYAGILTLKELIVLGESLMRRDRRLTRASLEDFHAYLGRADHFHGIRNCHRALALMQEGTDSSQETRTRLVPMMYGLPEPVVNHPVRLPNGRIIFLDNAYPELRIAIEYDGNYHRFSGDQVLRDDQRREELEDLGWIYIKVTVVDLRSEEGEERLAQRIATKCEAVLGVPVPLRPRMTVRQICDGRRRTRKPLWDVVPRHLWRAPWATTA</sequence>
<accession>A0A5J5E2J0</accession>
<evidence type="ECO:0008006" key="5">
    <source>
        <dbReference type="Google" id="ProtNLM"/>
    </source>
</evidence>
<organism evidence="2 3">
    <name type="scientific">Bifidobacterium vespertilionis</name>
    <dbReference type="NCBI Taxonomy" id="2562524"/>
    <lineage>
        <taxon>Bacteria</taxon>
        <taxon>Bacillati</taxon>
        <taxon>Actinomycetota</taxon>
        <taxon>Actinomycetes</taxon>
        <taxon>Bifidobacteriales</taxon>
        <taxon>Bifidobacteriaceae</taxon>
        <taxon>Bifidobacterium</taxon>
    </lineage>
</organism>
<gene>
    <name evidence="2" type="ORF">EM848_06170</name>
    <name evidence="1" type="ORF">EMO90_01620</name>
</gene>